<proteinExistence type="predicted"/>
<reference evidence="1" key="2">
    <citation type="journal article" date="2017" name="Nat. Commun.">
        <title>Single-virus genomics reveals hidden cosmopolitan and abundant viruses.</title>
        <authorList>
            <person name="Martinez-Hernandez F."/>
            <person name="Fornas O."/>
            <person name="Lluesma Gomez M."/>
            <person name="Bolduc B."/>
            <person name="de la Cruz Pena M.J."/>
            <person name="Martinez J.M."/>
            <person name="Anton J."/>
            <person name="Gasol J.M."/>
            <person name="Rosselli R."/>
            <person name="Rodriguez-Valera F."/>
            <person name="Sullivan M.B."/>
            <person name="Acinas S.G."/>
            <person name="Martinez-Garcia M."/>
        </authorList>
    </citation>
    <scope>NUCLEOTIDE SEQUENCE</scope>
</reference>
<accession>A0A218MKC4</accession>
<name>A0A218MKC4_9VIRU</name>
<reference evidence="1" key="1">
    <citation type="submission" date="2016-10" db="EMBL/GenBank/DDBJ databases">
        <authorList>
            <person name="Varghese N."/>
        </authorList>
    </citation>
    <scope>NUCLEOTIDE SEQUENCE</scope>
</reference>
<sequence>MSDVIQFPVEKQFTIEFMLGDDVSMKSSDHEIHWTINYNEGKAVVRARTRQQAKQYITECIKVLEWIE</sequence>
<evidence type="ECO:0000313" key="1">
    <source>
        <dbReference type="EMBL" id="ASE99721.1"/>
    </source>
</evidence>
<dbReference type="EMBL" id="KY052794">
    <property type="protein sequence ID" value="ASE99721.1"/>
    <property type="molecule type" value="Genomic_DNA"/>
</dbReference>
<protein>
    <submittedName>
        <fullName evidence="1">Uncharacterized protein</fullName>
    </submittedName>
</protein>
<organism evidence="1">
    <name type="scientific">uncultured virus</name>
    <dbReference type="NCBI Taxonomy" id="340016"/>
    <lineage>
        <taxon>Viruses</taxon>
        <taxon>environmental samples</taxon>
    </lineage>
</organism>